<keyword evidence="3" id="KW-0731">Sigma factor</keyword>
<keyword evidence="2" id="KW-0805">Transcription regulation</keyword>
<reference evidence="8" key="1">
    <citation type="journal article" date="2020" name="Int. J. Syst. Evol. Microbiol.">
        <title>Aquipluma nitroreducens gen. nov. sp. nov., a novel facultatively anaerobic bacterium isolated from a freshwater lake.</title>
        <authorList>
            <person name="Watanabe M."/>
            <person name="Kojima H."/>
            <person name="Fukui M."/>
        </authorList>
    </citation>
    <scope>NUCLEOTIDE SEQUENCE</scope>
    <source>
        <strain evidence="8">MeG22</strain>
    </source>
</reference>
<dbReference type="NCBIfam" id="TIGR02937">
    <property type="entry name" value="sigma70-ECF"/>
    <property type="match status" value="1"/>
</dbReference>
<feature type="domain" description="RNA polymerase sigma-70 region 2" evidence="6">
    <location>
        <begin position="33"/>
        <end position="98"/>
    </location>
</feature>
<keyword evidence="5" id="KW-0804">Transcription</keyword>
<dbReference type="GO" id="GO:0003677">
    <property type="term" value="F:DNA binding"/>
    <property type="evidence" value="ECO:0007669"/>
    <property type="project" value="UniProtKB-KW"/>
</dbReference>
<dbReference type="InterPro" id="IPR014284">
    <property type="entry name" value="RNA_pol_sigma-70_dom"/>
</dbReference>
<organism evidence="8 9">
    <name type="scientific">Aquipluma nitroreducens</name>
    <dbReference type="NCBI Taxonomy" id="2010828"/>
    <lineage>
        <taxon>Bacteria</taxon>
        <taxon>Pseudomonadati</taxon>
        <taxon>Bacteroidota</taxon>
        <taxon>Bacteroidia</taxon>
        <taxon>Marinilabiliales</taxon>
        <taxon>Prolixibacteraceae</taxon>
        <taxon>Aquipluma</taxon>
    </lineage>
</organism>
<name>A0A5K7SGB5_9BACT</name>
<accession>A0A5K7SGB5</accession>
<dbReference type="PANTHER" id="PTHR43133:SF8">
    <property type="entry name" value="RNA POLYMERASE SIGMA FACTOR HI_1459-RELATED"/>
    <property type="match status" value="1"/>
</dbReference>
<evidence type="ECO:0000256" key="4">
    <source>
        <dbReference type="ARBA" id="ARBA00023125"/>
    </source>
</evidence>
<dbReference type="Proteomes" id="UP001193389">
    <property type="component" value="Chromosome"/>
</dbReference>
<evidence type="ECO:0000259" key="6">
    <source>
        <dbReference type="Pfam" id="PF04542"/>
    </source>
</evidence>
<dbReference type="InterPro" id="IPR007627">
    <property type="entry name" value="RNA_pol_sigma70_r2"/>
</dbReference>
<dbReference type="Gene3D" id="1.10.1740.10">
    <property type="match status" value="1"/>
</dbReference>
<evidence type="ECO:0000313" key="9">
    <source>
        <dbReference type="Proteomes" id="UP001193389"/>
    </source>
</evidence>
<dbReference type="AlphaFoldDB" id="A0A5K7SGB5"/>
<dbReference type="InterPro" id="IPR039425">
    <property type="entry name" value="RNA_pol_sigma-70-like"/>
</dbReference>
<keyword evidence="4" id="KW-0238">DNA-binding</keyword>
<dbReference type="SUPFAM" id="SSF88659">
    <property type="entry name" value="Sigma3 and sigma4 domains of RNA polymerase sigma factors"/>
    <property type="match status" value="1"/>
</dbReference>
<dbReference type="CDD" id="cd06171">
    <property type="entry name" value="Sigma70_r4"/>
    <property type="match status" value="1"/>
</dbReference>
<dbReference type="Pfam" id="PF08281">
    <property type="entry name" value="Sigma70_r4_2"/>
    <property type="match status" value="1"/>
</dbReference>
<gene>
    <name evidence="8" type="ORF">AQPE_4825</name>
</gene>
<proteinExistence type="inferred from homology"/>
<feature type="domain" description="RNA polymerase sigma factor 70 region 4 type 2" evidence="7">
    <location>
        <begin position="141"/>
        <end position="180"/>
    </location>
</feature>
<dbReference type="InterPro" id="IPR036388">
    <property type="entry name" value="WH-like_DNA-bd_sf"/>
</dbReference>
<dbReference type="GO" id="GO:0016987">
    <property type="term" value="F:sigma factor activity"/>
    <property type="evidence" value="ECO:0007669"/>
    <property type="project" value="UniProtKB-KW"/>
</dbReference>
<keyword evidence="9" id="KW-1185">Reference proteome</keyword>
<sequence length="206" mass="24115">MSGIEVLELSIDEQSVALIKTNVKEKQHIADTIKNYGARLQGFIRKRVRNSEDAEDILQEVYYQLAEADRLLKPIDQMAAWLFTVARNRITDLYRKKKTESMPEFFADTDDEGSFRELRNLMFDNGSSPEDDYLRSLVWIELEKALEELPEEQRLVFELTELKGLSFKEISEQTGVTVNTLISRKRYAVLVLRERLQLIYDELLNF</sequence>
<dbReference type="InterPro" id="IPR013324">
    <property type="entry name" value="RNA_pol_sigma_r3/r4-like"/>
</dbReference>
<dbReference type="KEGG" id="anf:AQPE_4825"/>
<dbReference type="EMBL" id="AP018694">
    <property type="protein sequence ID" value="BBE20631.1"/>
    <property type="molecule type" value="Genomic_DNA"/>
</dbReference>
<dbReference type="InterPro" id="IPR013325">
    <property type="entry name" value="RNA_pol_sigma_r2"/>
</dbReference>
<comment type="similarity">
    <text evidence="1">Belongs to the sigma-70 factor family. ECF subfamily.</text>
</comment>
<dbReference type="SUPFAM" id="SSF88946">
    <property type="entry name" value="Sigma2 domain of RNA polymerase sigma factors"/>
    <property type="match status" value="1"/>
</dbReference>
<evidence type="ECO:0000256" key="3">
    <source>
        <dbReference type="ARBA" id="ARBA00023082"/>
    </source>
</evidence>
<evidence type="ECO:0000256" key="2">
    <source>
        <dbReference type="ARBA" id="ARBA00023015"/>
    </source>
</evidence>
<dbReference type="InterPro" id="IPR013249">
    <property type="entry name" value="RNA_pol_sigma70_r4_t2"/>
</dbReference>
<protein>
    <submittedName>
        <fullName evidence="8">RNA polymerase sigma-70 factor, ECF subfamily</fullName>
    </submittedName>
</protein>
<dbReference type="GO" id="GO:0006352">
    <property type="term" value="P:DNA-templated transcription initiation"/>
    <property type="evidence" value="ECO:0007669"/>
    <property type="project" value="InterPro"/>
</dbReference>
<dbReference type="RefSeq" id="WP_318348757.1">
    <property type="nucleotide sequence ID" value="NZ_AP018694.1"/>
</dbReference>
<dbReference type="Pfam" id="PF04542">
    <property type="entry name" value="Sigma70_r2"/>
    <property type="match status" value="1"/>
</dbReference>
<dbReference type="Gene3D" id="1.10.10.10">
    <property type="entry name" value="Winged helix-like DNA-binding domain superfamily/Winged helix DNA-binding domain"/>
    <property type="match status" value="1"/>
</dbReference>
<evidence type="ECO:0000259" key="7">
    <source>
        <dbReference type="Pfam" id="PF08281"/>
    </source>
</evidence>
<evidence type="ECO:0000256" key="5">
    <source>
        <dbReference type="ARBA" id="ARBA00023163"/>
    </source>
</evidence>
<evidence type="ECO:0000313" key="8">
    <source>
        <dbReference type="EMBL" id="BBE20631.1"/>
    </source>
</evidence>
<dbReference type="PANTHER" id="PTHR43133">
    <property type="entry name" value="RNA POLYMERASE ECF-TYPE SIGMA FACTO"/>
    <property type="match status" value="1"/>
</dbReference>
<evidence type="ECO:0000256" key="1">
    <source>
        <dbReference type="ARBA" id="ARBA00010641"/>
    </source>
</evidence>